<dbReference type="NCBIfam" id="TIGR04057">
    <property type="entry name" value="SusC_RagA_signa"/>
    <property type="match status" value="1"/>
</dbReference>
<accession>R9GS71</accession>
<comment type="similarity">
    <text evidence="8 9">Belongs to the TonB-dependent receptor family.</text>
</comment>
<evidence type="ECO:0000256" key="3">
    <source>
        <dbReference type="ARBA" id="ARBA00022452"/>
    </source>
</evidence>
<dbReference type="SUPFAM" id="SSF49464">
    <property type="entry name" value="Carboxypeptidase regulatory domain-like"/>
    <property type="match status" value="1"/>
</dbReference>
<evidence type="ECO:0000259" key="10">
    <source>
        <dbReference type="Pfam" id="PF00593"/>
    </source>
</evidence>
<dbReference type="InterPro" id="IPR023997">
    <property type="entry name" value="TonB-dep_OMP_SusC/RagA_CS"/>
</dbReference>
<keyword evidence="2 8" id="KW-0813">Transport</keyword>
<evidence type="ECO:0000313" key="13">
    <source>
        <dbReference type="Proteomes" id="UP000014174"/>
    </source>
</evidence>
<evidence type="ECO:0000256" key="7">
    <source>
        <dbReference type="ARBA" id="ARBA00023237"/>
    </source>
</evidence>
<dbReference type="NCBIfam" id="TIGR04056">
    <property type="entry name" value="OMP_RagA_SusC"/>
    <property type="match status" value="1"/>
</dbReference>
<keyword evidence="7 8" id="KW-0998">Cell outer membrane</keyword>
<keyword evidence="6 8" id="KW-0472">Membrane</keyword>
<dbReference type="InterPro" id="IPR036942">
    <property type="entry name" value="Beta-barrel_TonB_sf"/>
</dbReference>
<protein>
    <submittedName>
        <fullName evidence="12">TonB-dependent receptor</fullName>
    </submittedName>
</protein>
<gene>
    <name evidence="12" type="ORF">ADIARSV_2399</name>
</gene>
<dbReference type="eggNOG" id="COG1629">
    <property type="taxonomic scope" value="Bacteria"/>
</dbReference>
<organism evidence="12 13">
    <name type="scientific">Arcticibacter svalbardensis MN12-7</name>
    <dbReference type="NCBI Taxonomy" id="1150600"/>
    <lineage>
        <taxon>Bacteria</taxon>
        <taxon>Pseudomonadati</taxon>
        <taxon>Bacteroidota</taxon>
        <taxon>Sphingobacteriia</taxon>
        <taxon>Sphingobacteriales</taxon>
        <taxon>Sphingobacteriaceae</taxon>
        <taxon>Arcticibacter</taxon>
    </lineage>
</organism>
<dbReference type="InterPro" id="IPR008969">
    <property type="entry name" value="CarboxyPept-like_regulatory"/>
</dbReference>
<evidence type="ECO:0000256" key="9">
    <source>
        <dbReference type="RuleBase" id="RU003357"/>
    </source>
</evidence>
<evidence type="ECO:0000256" key="2">
    <source>
        <dbReference type="ARBA" id="ARBA00022448"/>
    </source>
</evidence>
<evidence type="ECO:0000256" key="6">
    <source>
        <dbReference type="ARBA" id="ARBA00023136"/>
    </source>
</evidence>
<proteinExistence type="inferred from homology"/>
<dbReference type="InterPro" id="IPR012910">
    <property type="entry name" value="Plug_dom"/>
</dbReference>
<evidence type="ECO:0000256" key="8">
    <source>
        <dbReference type="PROSITE-ProRule" id="PRU01360"/>
    </source>
</evidence>
<dbReference type="Gene3D" id="2.40.170.20">
    <property type="entry name" value="TonB-dependent receptor, beta-barrel domain"/>
    <property type="match status" value="1"/>
</dbReference>
<dbReference type="Pfam" id="PF00593">
    <property type="entry name" value="TonB_dep_Rec_b-barrel"/>
    <property type="match status" value="1"/>
</dbReference>
<dbReference type="STRING" id="1150600.ADIARSV_2399"/>
<comment type="subcellular location">
    <subcellularLocation>
        <location evidence="1 8">Cell outer membrane</location>
        <topology evidence="1 8">Multi-pass membrane protein</topology>
    </subcellularLocation>
</comment>
<evidence type="ECO:0000256" key="1">
    <source>
        <dbReference type="ARBA" id="ARBA00004571"/>
    </source>
</evidence>
<evidence type="ECO:0000256" key="4">
    <source>
        <dbReference type="ARBA" id="ARBA00022692"/>
    </source>
</evidence>
<dbReference type="Gene3D" id="2.60.40.1120">
    <property type="entry name" value="Carboxypeptidase-like, regulatory domain"/>
    <property type="match status" value="1"/>
</dbReference>
<comment type="caution">
    <text evidence="12">The sequence shown here is derived from an EMBL/GenBank/DDBJ whole genome shotgun (WGS) entry which is preliminary data.</text>
</comment>
<feature type="domain" description="TonB-dependent receptor plug" evidence="11">
    <location>
        <begin position="120"/>
        <end position="223"/>
    </location>
</feature>
<dbReference type="Gene3D" id="2.170.130.10">
    <property type="entry name" value="TonB-dependent receptor, plug domain"/>
    <property type="match status" value="1"/>
</dbReference>
<dbReference type="InterPro" id="IPR023996">
    <property type="entry name" value="TonB-dep_OMP_SusC/RagA"/>
</dbReference>
<evidence type="ECO:0000256" key="5">
    <source>
        <dbReference type="ARBA" id="ARBA00023077"/>
    </source>
</evidence>
<dbReference type="PATRIC" id="fig|1150600.3.peg.2373"/>
<dbReference type="PROSITE" id="PS52016">
    <property type="entry name" value="TONB_DEPENDENT_REC_3"/>
    <property type="match status" value="1"/>
</dbReference>
<keyword evidence="12" id="KW-0675">Receptor</keyword>
<name>R9GS71_9SPHI</name>
<dbReference type="SUPFAM" id="SSF56935">
    <property type="entry name" value="Porins"/>
    <property type="match status" value="1"/>
</dbReference>
<reference evidence="12 13" key="1">
    <citation type="journal article" date="2013" name="Genome Announc.">
        <title>Draft Genome Sequence of Arcticibacter svalbardensis Strain MN12-7T, a Member of the Family Sphingobacteriaceae Isolated from an Arctic Soil Sample.</title>
        <authorList>
            <person name="Shivaji S."/>
            <person name="Ara S."/>
            <person name="Prasad S."/>
            <person name="Manasa B.P."/>
            <person name="Begum Z."/>
            <person name="Singh A."/>
            <person name="Kumar Pinnaka A."/>
        </authorList>
    </citation>
    <scope>NUCLEOTIDE SEQUENCE [LARGE SCALE GENOMIC DNA]</scope>
    <source>
        <strain evidence="12 13">MN12-7</strain>
    </source>
</reference>
<dbReference type="EMBL" id="AQPN01000085">
    <property type="protein sequence ID" value="EOR94410.1"/>
    <property type="molecule type" value="Genomic_DNA"/>
</dbReference>
<dbReference type="Proteomes" id="UP000014174">
    <property type="component" value="Unassembled WGS sequence"/>
</dbReference>
<dbReference type="RefSeq" id="WP_016195630.1">
    <property type="nucleotide sequence ID" value="NZ_AQPN01000085.1"/>
</dbReference>
<feature type="domain" description="TonB-dependent receptor-like beta-barrel" evidence="10">
    <location>
        <begin position="451"/>
        <end position="971"/>
    </location>
</feature>
<keyword evidence="5 9" id="KW-0798">TonB box</keyword>
<dbReference type="AlphaFoldDB" id="R9GS71"/>
<keyword evidence="3 8" id="KW-1134">Transmembrane beta strand</keyword>
<keyword evidence="13" id="KW-1185">Reference proteome</keyword>
<dbReference type="GO" id="GO:0009279">
    <property type="term" value="C:cell outer membrane"/>
    <property type="evidence" value="ECO:0007669"/>
    <property type="project" value="UniProtKB-SubCell"/>
</dbReference>
<evidence type="ECO:0000259" key="11">
    <source>
        <dbReference type="Pfam" id="PF07715"/>
    </source>
</evidence>
<dbReference type="Pfam" id="PF13715">
    <property type="entry name" value="CarbopepD_reg_2"/>
    <property type="match status" value="1"/>
</dbReference>
<sequence length="1031" mass="112720">MKGRITLIFFISCFLWCPLNLWAQQVEVTGKVTLKSDGSPLPGVTISVQGSRQATSSDASGNFRIGVPRIGSVLVFSQIGMLTQNLTVTNSSPLNVILSESTSALNEVIVVGYGTQKKSLVTGAISSVRAEELKTVSSSRIDQALQGRTAGVNIMPNSGSPGAGISIRVRGTGSNRASEPLYIIDGVRAGGIEYIDPSEIAAIEILKDAASAAIYGAEGANGVIIITTKSGKLGMAPVANYTFQYGEQSLGSKLSLMNAPQYQQYLAEGNLTGPSVADAAAIGDGTDWIAEVTQSAPQQHHTINFSGGSDKSTYLISGTYFTQEGIIGGEKSKFDRYTFRINSDNKVKSWLNVGERLSYSNFTSHGLSENTEYGSVVGSMLSLDPFTPVTYTGDLPAFVQSKLGNPLVKDANGNYYGISQYVLGEFGNPLALIQQTQSRTNQNKLVGNVFADIDLFKGLKFTTRFGIDAAFVRTHGWNPTSWYSSEKLNSTANGFDSQTNYFNWQWENFANYTKSFGDHNLTFLVGTSSLKNLYNNVGGSYSGIFKEEDKWAYPDFVSDTPEKLAKLYGKYSTVTLLSYYSRLNYDYKNKYLFGATIRRDGSSKFFTDNQWGTFPSVSAGWVISKEDFYTSGISKTVNYLKLRGSWGQNGSLSNVSSGSWAASVSQAQKYTDGNGNFVLGAAPSNLPNLPLTWETSEQLDIGLDANFFNSQLVFSADWYKKTTKDLITNGSAPYFAGNVLNDVNSGNVVNKGWEFELTYHNANTNAFKYEIAGNISPIKNEVTYTNPLYPVIFGAGVGTGWQATRFEKGLPIWYFYGYKTDGIFQNQADINQYISDNGLTGYNPKPGDPRIVDVDGNKVIAPTDQTYIGDAIPDFTYGARINLSYKGFDFLAFLQGSKGNDVILGFVRNDRRTSNLPEFFYTDRWTGDGSTNTWFAPNADARVYNSDMMVFDGSYARIRQMQLGYTLPNTLLSKLSVKNARFYVSLDDFFTFTKYKGLDPEGGNNGGNSVGIDRGAYPVSKKVLAGVSFNF</sequence>
<keyword evidence="4 8" id="KW-0812">Transmembrane</keyword>
<evidence type="ECO:0000313" key="12">
    <source>
        <dbReference type="EMBL" id="EOR94410.1"/>
    </source>
</evidence>
<dbReference type="InterPro" id="IPR000531">
    <property type="entry name" value="Beta-barrel_TonB"/>
</dbReference>
<dbReference type="InterPro" id="IPR037066">
    <property type="entry name" value="Plug_dom_sf"/>
</dbReference>
<dbReference type="OrthoDB" id="9768177at2"/>
<dbReference type="InterPro" id="IPR039426">
    <property type="entry name" value="TonB-dep_rcpt-like"/>
</dbReference>
<dbReference type="Pfam" id="PF07715">
    <property type="entry name" value="Plug"/>
    <property type="match status" value="1"/>
</dbReference>